<dbReference type="AlphaFoldDB" id="A0AB39VD93"/>
<sequence length="320" mass="37155">MKNKRLVLILTLMAVLTVGCSKKNDSKINNLKSQNISKNEKVTENLTKEYLKSINYSNLADKDTQQKVKESLENAGIDSNSINLFFKSVNYYNEATQNEGLIKSGFINSNNINPTYDEVAIQKIWDKKNKNFPGFNCRITAFTFMKDYVKVEKPVVKTGEMLFMDVESLKNMPFELFSKNEKDKFVNLFSEIPTKATKDVKVHVENVKNVWKERGVTFNKNSKISMISVFFHFNDEPQENILFIGHVGILIPEKDGKLMFIEKLAFQQPYQVLKFNNRTELNDYLMNKYDTAWGQPVARPFIMENDELLKEYRNNPNNKS</sequence>
<feature type="domain" description="DUF4300" evidence="1">
    <location>
        <begin position="55"/>
        <end position="309"/>
    </location>
</feature>
<dbReference type="Pfam" id="PF14133">
    <property type="entry name" value="DUF4300"/>
    <property type="match status" value="1"/>
</dbReference>
<dbReference type="EMBL" id="CP165646">
    <property type="protein sequence ID" value="XDU65693.1"/>
    <property type="molecule type" value="Genomic_DNA"/>
</dbReference>
<dbReference type="PROSITE" id="PS51257">
    <property type="entry name" value="PROKAR_LIPOPROTEIN"/>
    <property type="match status" value="1"/>
</dbReference>
<protein>
    <submittedName>
        <fullName evidence="2">DUF4300 family protein</fullName>
    </submittedName>
</protein>
<organism evidence="2">
    <name type="scientific">Leptotrichia mesophila</name>
    <dbReference type="NCBI Taxonomy" id="3239303"/>
    <lineage>
        <taxon>Bacteria</taxon>
        <taxon>Fusobacteriati</taxon>
        <taxon>Fusobacteriota</taxon>
        <taxon>Fusobacteriia</taxon>
        <taxon>Fusobacteriales</taxon>
        <taxon>Leptotrichiaceae</taxon>
        <taxon>Leptotrichia</taxon>
    </lineage>
</organism>
<reference evidence="2" key="1">
    <citation type="submission" date="2024-07" db="EMBL/GenBank/DDBJ databases">
        <authorList>
            <person name="Li X.-J."/>
            <person name="Wang X."/>
        </authorList>
    </citation>
    <scope>NUCLEOTIDE SEQUENCE</scope>
    <source>
        <strain evidence="2">HSP-342</strain>
    </source>
</reference>
<name>A0AB39VD93_9FUSO</name>
<evidence type="ECO:0000313" key="2">
    <source>
        <dbReference type="EMBL" id="XDU65693.1"/>
    </source>
</evidence>
<dbReference type="KEGG" id="lmes:AB8B23_05955"/>
<dbReference type="InterPro" id="IPR025389">
    <property type="entry name" value="DUF4300"/>
</dbReference>
<accession>A0AB39VD93</accession>
<dbReference type="RefSeq" id="WP_369713856.1">
    <property type="nucleotide sequence ID" value="NZ_CP165646.1"/>
</dbReference>
<gene>
    <name evidence="2" type="ORF">AB8B23_05955</name>
</gene>
<evidence type="ECO:0000259" key="1">
    <source>
        <dbReference type="Pfam" id="PF14133"/>
    </source>
</evidence>
<proteinExistence type="predicted"/>